<proteinExistence type="predicted"/>
<dbReference type="InterPro" id="IPR025164">
    <property type="entry name" value="Toastrack_DUF4097"/>
</dbReference>
<protein>
    <submittedName>
        <fullName evidence="3">DUF4097 family beta strand repeat-containing protein</fullName>
    </submittedName>
</protein>
<feature type="domain" description="DUF4097" evidence="2">
    <location>
        <begin position="101"/>
        <end position="208"/>
    </location>
</feature>
<evidence type="ECO:0000259" key="2">
    <source>
        <dbReference type="Pfam" id="PF13349"/>
    </source>
</evidence>
<sequence>MKVLSLSLLAALAAAPAIAATPINETRPLDPRGSIDVSNVKGRIEVRAWDRDEVRITGSLGDGVERLQIEGDRRSLEVKVRYPRNSSRAEATTLVLQVPQLAELEVEGVAVEIDVQGVAGRSLEIESVSGDIVAVGAPRQADISSVSGNLQLNLNSQKVDVETVSGNIALRGRISGEISAETVSGDIRIDSRGEPARKLDTSSVSGNASYVGGLAAGGRINAESVSGDIRLSLPRALSARVHGESFSGDLRAPQASIQRPGFGPGSSFEHTYGSGDGEIRMETFSGSAELVLE</sequence>
<comment type="caution">
    <text evidence="3">The sequence shown here is derived from an EMBL/GenBank/DDBJ whole genome shotgun (WGS) entry which is preliminary data.</text>
</comment>
<dbReference type="Gene3D" id="2.160.20.120">
    <property type="match status" value="1"/>
</dbReference>
<name>A0ABT6MLP6_9GAMM</name>
<gene>
    <name evidence="3" type="ORF">QF205_00480</name>
</gene>
<dbReference type="EMBL" id="JARYGX010000003">
    <property type="protein sequence ID" value="MDH7451557.1"/>
    <property type="molecule type" value="Genomic_DNA"/>
</dbReference>
<reference evidence="3" key="1">
    <citation type="journal article" date="2007" name="Int. J. Syst. Evol. Microbiol.">
        <title>Luteimonas composti sp. nov., a moderately thermophilic bacterium isolated from food waste.</title>
        <authorList>
            <person name="Young C.C."/>
            <person name="Kampfer P."/>
            <person name="Chen W.M."/>
            <person name="Yen W.S."/>
            <person name="Arun A.B."/>
            <person name="Lai W.A."/>
            <person name="Shen F.T."/>
            <person name="Rekha P.D."/>
            <person name="Lin K.Y."/>
            <person name="Chou J.H."/>
        </authorList>
    </citation>
    <scope>NUCLEOTIDE SEQUENCE</scope>
    <source>
        <strain evidence="3">CC-YY355</strain>
    </source>
</reference>
<keyword evidence="4" id="KW-1185">Reference proteome</keyword>
<reference evidence="3" key="2">
    <citation type="submission" date="2023-04" db="EMBL/GenBank/DDBJ databases">
        <authorList>
            <person name="Sun J.-Q."/>
        </authorList>
    </citation>
    <scope>NUCLEOTIDE SEQUENCE</scope>
    <source>
        <strain evidence="3">CC-YY355</strain>
    </source>
</reference>
<organism evidence="3 4">
    <name type="scientific">Luteimonas composti</name>
    <dbReference type="NCBI Taxonomy" id="398257"/>
    <lineage>
        <taxon>Bacteria</taxon>
        <taxon>Pseudomonadati</taxon>
        <taxon>Pseudomonadota</taxon>
        <taxon>Gammaproteobacteria</taxon>
        <taxon>Lysobacterales</taxon>
        <taxon>Lysobacteraceae</taxon>
        <taxon>Luteimonas</taxon>
    </lineage>
</organism>
<feature type="chain" id="PRO_5047452548" evidence="1">
    <location>
        <begin position="20"/>
        <end position="293"/>
    </location>
</feature>
<evidence type="ECO:0000256" key="1">
    <source>
        <dbReference type="SAM" id="SignalP"/>
    </source>
</evidence>
<evidence type="ECO:0000313" key="4">
    <source>
        <dbReference type="Proteomes" id="UP001160550"/>
    </source>
</evidence>
<feature type="signal peptide" evidence="1">
    <location>
        <begin position="1"/>
        <end position="19"/>
    </location>
</feature>
<dbReference type="RefSeq" id="WP_280940764.1">
    <property type="nucleotide sequence ID" value="NZ_JARYGX010000003.1"/>
</dbReference>
<dbReference type="Proteomes" id="UP001160550">
    <property type="component" value="Unassembled WGS sequence"/>
</dbReference>
<accession>A0ABT6MLP6</accession>
<dbReference type="Pfam" id="PF13349">
    <property type="entry name" value="DUF4097"/>
    <property type="match status" value="1"/>
</dbReference>
<evidence type="ECO:0000313" key="3">
    <source>
        <dbReference type="EMBL" id="MDH7451557.1"/>
    </source>
</evidence>
<keyword evidence="1" id="KW-0732">Signal</keyword>